<accession>A0A0Q9XLW4</accession>
<reference evidence="1 2" key="1">
    <citation type="journal article" date="2007" name="Nature">
        <title>Evolution of genes and genomes on the Drosophila phylogeny.</title>
        <authorList>
            <consortium name="Drosophila 12 Genomes Consortium"/>
            <person name="Clark A.G."/>
            <person name="Eisen M.B."/>
            <person name="Smith D.R."/>
            <person name="Bergman C.M."/>
            <person name="Oliver B."/>
            <person name="Markow T.A."/>
            <person name="Kaufman T.C."/>
            <person name="Kellis M."/>
            <person name="Gelbart W."/>
            <person name="Iyer V.N."/>
            <person name="Pollard D.A."/>
            <person name="Sackton T.B."/>
            <person name="Larracuente A.M."/>
            <person name="Singh N.D."/>
            <person name="Abad J.P."/>
            <person name="Abt D.N."/>
            <person name="Adryan B."/>
            <person name="Aguade M."/>
            <person name="Akashi H."/>
            <person name="Anderson W.W."/>
            <person name="Aquadro C.F."/>
            <person name="Ardell D.H."/>
            <person name="Arguello R."/>
            <person name="Artieri C.G."/>
            <person name="Barbash D.A."/>
            <person name="Barker D."/>
            <person name="Barsanti P."/>
            <person name="Batterham P."/>
            <person name="Batzoglou S."/>
            <person name="Begun D."/>
            <person name="Bhutkar A."/>
            <person name="Blanco E."/>
            <person name="Bosak S.A."/>
            <person name="Bradley R.K."/>
            <person name="Brand A.D."/>
            <person name="Brent M.R."/>
            <person name="Brooks A.N."/>
            <person name="Brown R.H."/>
            <person name="Butlin R.K."/>
            <person name="Caggese C."/>
            <person name="Calvi B.R."/>
            <person name="Bernardo de Carvalho A."/>
            <person name="Caspi A."/>
            <person name="Castrezana S."/>
            <person name="Celniker S.E."/>
            <person name="Chang J.L."/>
            <person name="Chapple C."/>
            <person name="Chatterji S."/>
            <person name="Chinwalla A."/>
            <person name="Civetta A."/>
            <person name="Clifton S.W."/>
            <person name="Comeron J.M."/>
            <person name="Costello J.C."/>
            <person name="Coyne J.A."/>
            <person name="Daub J."/>
            <person name="David R.G."/>
            <person name="Delcher A.L."/>
            <person name="Delehaunty K."/>
            <person name="Do C.B."/>
            <person name="Ebling H."/>
            <person name="Edwards K."/>
            <person name="Eickbush T."/>
            <person name="Evans J.D."/>
            <person name="Filipski A."/>
            <person name="Findeiss S."/>
            <person name="Freyhult E."/>
            <person name="Fulton L."/>
            <person name="Fulton R."/>
            <person name="Garcia A.C."/>
            <person name="Gardiner A."/>
            <person name="Garfield D.A."/>
            <person name="Garvin B.E."/>
            <person name="Gibson G."/>
            <person name="Gilbert D."/>
            <person name="Gnerre S."/>
            <person name="Godfrey J."/>
            <person name="Good R."/>
            <person name="Gotea V."/>
            <person name="Gravely B."/>
            <person name="Greenberg A.J."/>
            <person name="Griffiths-Jones S."/>
            <person name="Gross S."/>
            <person name="Guigo R."/>
            <person name="Gustafson E.A."/>
            <person name="Haerty W."/>
            <person name="Hahn M.W."/>
            <person name="Halligan D.L."/>
            <person name="Halpern A.L."/>
            <person name="Halter G.M."/>
            <person name="Han M.V."/>
            <person name="Heger A."/>
            <person name="Hillier L."/>
            <person name="Hinrichs A.S."/>
            <person name="Holmes I."/>
            <person name="Hoskins R.A."/>
            <person name="Hubisz M.J."/>
            <person name="Hultmark D."/>
            <person name="Huntley M.A."/>
            <person name="Jaffe D.B."/>
            <person name="Jagadeeshan S."/>
            <person name="Jeck W.R."/>
            <person name="Johnson J."/>
            <person name="Jones C.D."/>
            <person name="Jordan W.C."/>
            <person name="Karpen G.H."/>
            <person name="Kataoka E."/>
            <person name="Keightley P.D."/>
            <person name="Kheradpour P."/>
            <person name="Kirkness E.F."/>
            <person name="Koerich L.B."/>
            <person name="Kristiansen K."/>
            <person name="Kudrna D."/>
            <person name="Kulathinal R.J."/>
            <person name="Kumar S."/>
            <person name="Kwok R."/>
            <person name="Lander E."/>
            <person name="Langley C.H."/>
            <person name="Lapoint R."/>
            <person name="Lazzaro B.P."/>
            <person name="Lee S.J."/>
            <person name="Levesque L."/>
            <person name="Li R."/>
            <person name="Lin C.F."/>
            <person name="Lin M.F."/>
            <person name="Lindblad-Toh K."/>
            <person name="Llopart A."/>
            <person name="Long M."/>
            <person name="Low L."/>
            <person name="Lozovsky E."/>
            <person name="Lu J."/>
            <person name="Luo M."/>
            <person name="Machado C.A."/>
            <person name="Makalowski W."/>
            <person name="Marzo M."/>
            <person name="Matsuda M."/>
            <person name="Matzkin L."/>
            <person name="McAllister B."/>
            <person name="McBride C.S."/>
            <person name="McKernan B."/>
            <person name="McKernan K."/>
            <person name="Mendez-Lago M."/>
            <person name="Minx P."/>
            <person name="Mollenhauer M.U."/>
            <person name="Montooth K."/>
            <person name="Mount S.M."/>
            <person name="Mu X."/>
            <person name="Myers E."/>
            <person name="Negre B."/>
            <person name="Newfeld S."/>
            <person name="Nielsen R."/>
            <person name="Noor M.A."/>
            <person name="O'Grady P."/>
            <person name="Pachter L."/>
            <person name="Papaceit M."/>
            <person name="Parisi M.J."/>
            <person name="Parisi M."/>
            <person name="Parts L."/>
            <person name="Pedersen J.S."/>
            <person name="Pesole G."/>
            <person name="Phillippy A.M."/>
            <person name="Ponting C.P."/>
            <person name="Pop M."/>
            <person name="Porcelli D."/>
            <person name="Powell J.R."/>
            <person name="Prohaska S."/>
            <person name="Pruitt K."/>
            <person name="Puig M."/>
            <person name="Quesneville H."/>
            <person name="Ram K.R."/>
            <person name="Rand D."/>
            <person name="Rasmussen M.D."/>
            <person name="Reed L.K."/>
            <person name="Reenan R."/>
            <person name="Reily A."/>
            <person name="Remington K.A."/>
            <person name="Rieger T.T."/>
            <person name="Ritchie M.G."/>
            <person name="Robin C."/>
            <person name="Rogers Y.H."/>
            <person name="Rohde C."/>
            <person name="Rozas J."/>
            <person name="Rubenfield M.J."/>
            <person name="Ruiz A."/>
            <person name="Russo S."/>
            <person name="Salzberg S.L."/>
            <person name="Sanchez-Gracia A."/>
            <person name="Saranga D.J."/>
            <person name="Sato H."/>
            <person name="Schaeffer S.W."/>
            <person name="Schatz M.C."/>
            <person name="Schlenke T."/>
            <person name="Schwartz R."/>
            <person name="Segarra C."/>
            <person name="Singh R.S."/>
            <person name="Sirot L."/>
            <person name="Sirota M."/>
            <person name="Sisneros N.B."/>
            <person name="Smith C.D."/>
            <person name="Smith T.F."/>
            <person name="Spieth J."/>
            <person name="Stage D.E."/>
            <person name="Stark A."/>
            <person name="Stephan W."/>
            <person name="Strausberg R.L."/>
            <person name="Strempel S."/>
            <person name="Sturgill D."/>
            <person name="Sutton G."/>
            <person name="Sutton G.G."/>
            <person name="Tao W."/>
            <person name="Teichmann S."/>
            <person name="Tobari Y.N."/>
            <person name="Tomimura Y."/>
            <person name="Tsolas J.M."/>
            <person name="Valente V.L."/>
            <person name="Venter E."/>
            <person name="Venter J.C."/>
            <person name="Vicario S."/>
            <person name="Vieira F.G."/>
            <person name="Vilella A.J."/>
            <person name="Villasante A."/>
            <person name="Walenz B."/>
            <person name="Wang J."/>
            <person name="Wasserman M."/>
            <person name="Watts T."/>
            <person name="Wilson D."/>
            <person name="Wilson R.K."/>
            <person name="Wing R.A."/>
            <person name="Wolfner M.F."/>
            <person name="Wong A."/>
            <person name="Wong G.K."/>
            <person name="Wu C.I."/>
            <person name="Wu G."/>
            <person name="Yamamoto D."/>
            <person name="Yang H.P."/>
            <person name="Yang S.P."/>
            <person name="Yorke J.A."/>
            <person name="Yoshida K."/>
            <person name="Zdobnov E."/>
            <person name="Zhang P."/>
            <person name="Zhang Y."/>
            <person name="Zimin A.V."/>
            <person name="Baldwin J."/>
            <person name="Abdouelleil A."/>
            <person name="Abdulkadir J."/>
            <person name="Abebe A."/>
            <person name="Abera B."/>
            <person name="Abreu J."/>
            <person name="Acer S.C."/>
            <person name="Aftuck L."/>
            <person name="Alexander A."/>
            <person name="An P."/>
            <person name="Anderson E."/>
            <person name="Anderson S."/>
            <person name="Arachi H."/>
            <person name="Azer M."/>
            <person name="Bachantsang P."/>
            <person name="Barry A."/>
            <person name="Bayul T."/>
            <person name="Berlin A."/>
            <person name="Bessette D."/>
            <person name="Bloom T."/>
            <person name="Blye J."/>
            <person name="Boguslavskiy L."/>
            <person name="Bonnet C."/>
            <person name="Boukhgalter B."/>
            <person name="Bourzgui I."/>
            <person name="Brown A."/>
            <person name="Cahill P."/>
            <person name="Channer S."/>
            <person name="Cheshatsang Y."/>
            <person name="Chuda L."/>
            <person name="Citroen M."/>
            <person name="Collymore A."/>
            <person name="Cooke P."/>
            <person name="Costello M."/>
            <person name="D'Aco K."/>
            <person name="Daza R."/>
            <person name="De Haan G."/>
            <person name="DeGray S."/>
            <person name="DeMaso C."/>
            <person name="Dhargay N."/>
            <person name="Dooley K."/>
            <person name="Dooley E."/>
            <person name="Doricent M."/>
            <person name="Dorje P."/>
            <person name="Dorjee K."/>
            <person name="Dupes A."/>
            <person name="Elong R."/>
            <person name="Falk J."/>
            <person name="Farina A."/>
            <person name="Faro S."/>
            <person name="Ferguson D."/>
            <person name="Fisher S."/>
            <person name="Foley C.D."/>
            <person name="Franke A."/>
            <person name="Friedrich D."/>
            <person name="Gadbois L."/>
            <person name="Gearin G."/>
            <person name="Gearin C.R."/>
            <person name="Giannoukos G."/>
            <person name="Goode T."/>
            <person name="Graham J."/>
            <person name="Grandbois E."/>
            <person name="Grewal S."/>
            <person name="Gyaltsen K."/>
            <person name="Hafez N."/>
            <person name="Hagos B."/>
            <person name="Hall J."/>
            <person name="Henson C."/>
            <person name="Hollinger A."/>
            <person name="Honan T."/>
            <person name="Huard M.D."/>
            <person name="Hughes L."/>
            <person name="Hurhula B."/>
            <person name="Husby M.E."/>
            <person name="Kamat A."/>
            <person name="Kanga B."/>
            <person name="Kashin S."/>
            <person name="Khazanovich D."/>
            <person name="Kisner P."/>
            <person name="Lance K."/>
            <person name="Lara M."/>
            <person name="Lee W."/>
            <person name="Lennon N."/>
            <person name="Letendre F."/>
            <person name="LeVine R."/>
            <person name="Lipovsky A."/>
            <person name="Liu X."/>
            <person name="Liu J."/>
            <person name="Liu S."/>
            <person name="Lokyitsang T."/>
            <person name="Lokyitsang Y."/>
            <person name="Lubonja R."/>
            <person name="Lui A."/>
            <person name="MacDonald P."/>
            <person name="Magnisalis V."/>
            <person name="Maru K."/>
            <person name="Matthews C."/>
            <person name="McCusker W."/>
            <person name="McDonough S."/>
            <person name="Mehta T."/>
            <person name="Meldrim J."/>
            <person name="Meneus L."/>
            <person name="Mihai O."/>
            <person name="Mihalev A."/>
            <person name="Mihova T."/>
            <person name="Mittelman R."/>
            <person name="Mlenga V."/>
            <person name="Montmayeur A."/>
            <person name="Mulrain L."/>
            <person name="Navidi A."/>
            <person name="Naylor J."/>
            <person name="Negash T."/>
            <person name="Nguyen T."/>
            <person name="Nguyen N."/>
            <person name="Nicol R."/>
            <person name="Norbu C."/>
            <person name="Norbu N."/>
            <person name="Novod N."/>
            <person name="O'Neill B."/>
            <person name="Osman S."/>
            <person name="Markiewicz E."/>
            <person name="Oyono O.L."/>
            <person name="Patti C."/>
            <person name="Phunkhang P."/>
            <person name="Pierre F."/>
            <person name="Priest M."/>
            <person name="Raghuraman S."/>
            <person name="Rege F."/>
            <person name="Reyes R."/>
            <person name="Rise C."/>
            <person name="Rogov P."/>
            <person name="Ross K."/>
            <person name="Ryan E."/>
            <person name="Settipalli S."/>
            <person name="Shea T."/>
            <person name="Sherpa N."/>
            <person name="Shi L."/>
            <person name="Shih D."/>
            <person name="Sparrow T."/>
            <person name="Spaulding J."/>
            <person name="Stalker J."/>
            <person name="Stange-Thomann N."/>
            <person name="Stavropoulos S."/>
            <person name="Stone C."/>
            <person name="Strader C."/>
            <person name="Tesfaye S."/>
            <person name="Thomson T."/>
            <person name="Thoulutsang Y."/>
            <person name="Thoulutsang D."/>
            <person name="Topham K."/>
            <person name="Topping I."/>
            <person name="Tsamla T."/>
            <person name="Vassiliev H."/>
            <person name="Vo A."/>
            <person name="Wangchuk T."/>
            <person name="Wangdi T."/>
            <person name="Weiand M."/>
            <person name="Wilkinson J."/>
            <person name="Wilson A."/>
            <person name="Yadav S."/>
            <person name="Young G."/>
            <person name="Yu Q."/>
            <person name="Zembek L."/>
            <person name="Zhong D."/>
            <person name="Zimmer A."/>
            <person name="Zwirko Z."/>
            <person name="Jaffe D.B."/>
            <person name="Alvarez P."/>
            <person name="Brockman W."/>
            <person name="Butler J."/>
            <person name="Chin C."/>
            <person name="Gnerre S."/>
            <person name="Grabherr M."/>
            <person name="Kleber M."/>
            <person name="Mauceli E."/>
            <person name="MacCallum I."/>
        </authorList>
    </citation>
    <scope>NUCLEOTIDE SEQUENCE [LARGE SCALE GENOMIC DNA]</scope>
    <source>
        <strain evidence="2">Tucson 15081-1352.22</strain>
    </source>
</reference>
<proteinExistence type="predicted"/>
<dbReference type="Proteomes" id="UP000009192">
    <property type="component" value="Unassembled WGS sequence"/>
</dbReference>
<evidence type="ECO:0000313" key="2">
    <source>
        <dbReference type="Proteomes" id="UP000009192"/>
    </source>
</evidence>
<evidence type="ECO:0000313" key="1">
    <source>
        <dbReference type="EMBL" id="KRG06730.1"/>
    </source>
</evidence>
<dbReference type="KEGG" id="dmo:Dmoj_GI27016"/>
<sequence>MPFPMRCDTIRCVYIPLNNNTLLIRAPQNAANLRLSQSKFELKPNLAQNLEINCDHSLNTQQ</sequence>
<keyword evidence="2" id="KW-1185">Reference proteome</keyword>
<gene>
    <name evidence="1" type="primary">Dmoj\GI27016</name>
    <name evidence="1" type="ORF">Dmoj_GI27016</name>
</gene>
<dbReference type="InParanoid" id="A0A0Q9XLW4"/>
<dbReference type="EMBL" id="CH933809">
    <property type="protein sequence ID" value="KRG06730.1"/>
    <property type="molecule type" value="Genomic_DNA"/>
</dbReference>
<organism evidence="1 2">
    <name type="scientific">Drosophila mojavensis</name>
    <name type="common">Fruit fly</name>
    <dbReference type="NCBI Taxonomy" id="7230"/>
    <lineage>
        <taxon>Eukaryota</taxon>
        <taxon>Metazoa</taxon>
        <taxon>Ecdysozoa</taxon>
        <taxon>Arthropoda</taxon>
        <taxon>Hexapoda</taxon>
        <taxon>Insecta</taxon>
        <taxon>Pterygota</taxon>
        <taxon>Neoptera</taxon>
        <taxon>Endopterygota</taxon>
        <taxon>Diptera</taxon>
        <taxon>Brachycera</taxon>
        <taxon>Muscomorpha</taxon>
        <taxon>Ephydroidea</taxon>
        <taxon>Drosophilidae</taxon>
        <taxon>Drosophila</taxon>
    </lineage>
</organism>
<name>A0A0Q9XLW4_DROMO</name>
<protein>
    <submittedName>
        <fullName evidence="1">Uncharacterized protein</fullName>
    </submittedName>
</protein>
<dbReference type="AlphaFoldDB" id="A0A0Q9XLW4"/>